<dbReference type="NCBIfam" id="TIGR00278">
    <property type="entry name" value="membrane protein insertion efficiency factor YidD"/>
    <property type="match status" value="1"/>
</dbReference>
<accession>A0A6L3ZDR3</accession>
<dbReference type="AlphaFoldDB" id="A0A6L3ZDR3"/>
<evidence type="ECO:0000256" key="1">
    <source>
        <dbReference type="HAMAP-Rule" id="MF_00386"/>
    </source>
</evidence>
<sequence length="85" mass="9654">MKWLTWILSLPLLLLVGLYRYVISPLTPPSCRHTPTCSQYMGQAIVEWGPLKGSWLGLKRLSKCHPWGTSGYDPVPLKSQKQSEE</sequence>
<comment type="similarity">
    <text evidence="1">Belongs to the UPF0161 family.</text>
</comment>
<dbReference type="InterPro" id="IPR002696">
    <property type="entry name" value="Membr_insert_effic_factor_YidD"/>
</dbReference>
<dbReference type="Proteomes" id="UP000484164">
    <property type="component" value="Unassembled WGS sequence"/>
</dbReference>
<keyword evidence="1" id="KW-0472">Membrane</keyword>
<protein>
    <recommendedName>
        <fullName evidence="1">Putative membrane protein insertion efficiency factor</fullName>
    </recommendedName>
</protein>
<name>A0A6L3ZDR3_9FLAO</name>
<dbReference type="SMART" id="SM01234">
    <property type="entry name" value="Haemolytic"/>
    <property type="match status" value="1"/>
</dbReference>
<keyword evidence="1" id="KW-1003">Cell membrane</keyword>
<comment type="subcellular location">
    <subcellularLocation>
        <location evidence="1">Cell membrane</location>
        <topology evidence="1">Peripheral membrane protein</topology>
        <orientation evidence="1">Cytoplasmic side</orientation>
    </subcellularLocation>
</comment>
<dbReference type="RefSeq" id="WP_151693148.1">
    <property type="nucleotide sequence ID" value="NZ_BMGX01000001.1"/>
</dbReference>
<comment type="caution">
    <text evidence="2">The sequence shown here is derived from an EMBL/GenBank/DDBJ whole genome shotgun (WGS) entry which is preliminary data.</text>
</comment>
<dbReference type="EMBL" id="WBVQ01000002">
    <property type="protein sequence ID" value="KAB2815718.1"/>
    <property type="molecule type" value="Genomic_DNA"/>
</dbReference>
<organism evidence="2 3">
    <name type="scientific">Phaeocystidibacter marisrubri</name>
    <dbReference type="NCBI Taxonomy" id="1577780"/>
    <lineage>
        <taxon>Bacteria</taxon>
        <taxon>Pseudomonadati</taxon>
        <taxon>Bacteroidota</taxon>
        <taxon>Flavobacteriia</taxon>
        <taxon>Flavobacteriales</taxon>
        <taxon>Phaeocystidibacteraceae</taxon>
        <taxon>Phaeocystidibacter</taxon>
    </lineage>
</organism>
<dbReference type="GO" id="GO:0005886">
    <property type="term" value="C:plasma membrane"/>
    <property type="evidence" value="ECO:0007669"/>
    <property type="project" value="UniProtKB-SubCell"/>
</dbReference>
<gene>
    <name evidence="2" type="primary">yidD</name>
    <name evidence="2" type="ORF">F8C82_08445</name>
</gene>
<proteinExistence type="inferred from homology"/>
<dbReference type="PANTHER" id="PTHR33383">
    <property type="entry name" value="MEMBRANE PROTEIN INSERTION EFFICIENCY FACTOR-RELATED"/>
    <property type="match status" value="1"/>
</dbReference>
<dbReference type="Pfam" id="PF01809">
    <property type="entry name" value="YidD"/>
    <property type="match status" value="1"/>
</dbReference>
<comment type="function">
    <text evidence="1">Could be involved in insertion of integral membrane proteins into the membrane.</text>
</comment>
<reference evidence="2 3" key="1">
    <citation type="submission" date="2019-10" db="EMBL/GenBank/DDBJ databases">
        <title>Genome sequence of Phaeocystidibacter marisrubri JCM30614 (type strain).</title>
        <authorList>
            <person name="Bowman J.P."/>
        </authorList>
    </citation>
    <scope>NUCLEOTIDE SEQUENCE [LARGE SCALE GENOMIC DNA]</scope>
    <source>
        <strain evidence="2 3">JCM 30614</strain>
    </source>
</reference>
<evidence type="ECO:0000313" key="2">
    <source>
        <dbReference type="EMBL" id="KAB2815718.1"/>
    </source>
</evidence>
<evidence type="ECO:0000313" key="3">
    <source>
        <dbReference type="Proteomes" id="UP000484164"/>
    </source>
</evidence>
<dbReference type="PANTHER" id="PTHR33383:SF1">
    <property type="entry name" value="MEMBRANE PROTEIN INSERTION EFFICIENCY FACTOR-RELATED"/>
    <property type="match status" value="1"/>
</dbReference>
<dbReference type="HAMAP" id="MF_00386">
    <property type="entry name" value="UPF0161_YidD"/>
    <property type="match status" value="1"/>
</dbReference>
<dbReference type="OrthoDB" id="9801753at2"/>
<keyword evidence="3" id="KW-1185">Reference proteome</keyword>